<dbReference type="Proteomes" id="UP000595437">
    <property type="component" value="Chromosome 16"/>
</dbReference>
<dbReference type="AlphaFoldDB" id="A0A7T8GS72"/>
<sequence>FNVNPNEAYNPIELVDLYQMFCFLLGIEPQANDGELRESTTTHNSPSPSPTDPTQPCNKHTINQWKTPPSIPLIIFPG</sequence>
<keyword evidence="3" id="KW-1185">Reference proteome</keyword>
<proteinExistence type="predicted"/>
<feature type="region of interest" description="Disordered" evidence="1">
    <location>
        <begin position="34"/>
        <end position="69"/>
    </location>
</feature>
<dbReference type="EMBL" id="CP045905">
    <property type="protein sequence ID" value="QQP36829.1"/>
    <property type="molecule type" value="Genomic_DNA"/>
</dbReference>
<accession>A0A7T8GS72</accession>
<feature type="non-terminal residue" evidence="2">
    <location>
        <position position="78"/>
    </location>
</feature>
<organism evidence="2 3">
    <name type="scientific">Caligus rogercresseyi</name>
    <name type="common">Sea louse</name>
    <dbReference type="NCBI Taxonomy" id="217165"/>
    <lineage>
        <taxon>Eukaryota</taxon>
        <taxon>Metazoa</taxon>
        <taxon>Ecdysozoa</taxon>
        <taxon>Arthropoda</taxon>
        <taxon>Crustacea</taxon>
        <taxon>Multicrustacea</taxon>
        <taxon>Hexanauplia</taxon>
        <taxon>Copepoda</taxon>
        <taxon>Siphonostomatoida</taxon>
        <taxon>Caligidae</taxon>
        <taxon>Caligus</taxon>
    </lineage>
</organism>
<protein>
    <submittedName>
        <fullName evidence="2">Ectonucleotide pyrophosphatase/phosphodiesterase family member 6like</fullName>
    </submittedName>
</protein>
<name>A0A7T8GS72_CALRO</name>
<gene>
    <name evidence="2" type="ORF">FKW44_022038</name>
</gene>
<reference evidence="3" key="1">
    <citation type="submission" date="2021-01" db="EMBL/GenBank/DDBJ databases">
        <title>Caligus Genome Assembly.</title>
        <authorList>
            <person name="Gallardo-Escarate C."/>
        </authorList>
    </citation>
    <scope>NUCLEOTIDE SEQUENCE [LARGE SCALE GENOMIC DNA]</scope>
</reference>
<evidence type="ECO:0000313" key="3">
    <source>
        <dbReference type="Proteomes" id="UP000595437"/>
    </source>
</evidence>
<evidence type="ECO:0000313" key="2">
    <source>
        <dbReference type="EMBL" id="QQP36829.1"/>
    </source>
</evidence>
<feature type="compositionally biased region" description="Polar residues" evidence="1">
    <location>
        <begin position="57"/>
        <end position="67"/>
    </location>
</feature>
<dbReference type="OrthoDB" id="415411at2759"/>
<evidence type="ECO:0000256" key="1">
    <source>
        <dbReference type="SAM" id="MobiDB-lite"/>
    </source>
</evidence>